<comment type="caution">
    <text evidence="1">The sequence shown here is derived from an EMBL/GenBank/DDBJ whole genome shotgun (WGS) entry which is preliminary data.</text>
</comment>
<protein>
    <submittedName>
        <fullName evidence="1">Uncharacterized protein</fullName>
    </submittedName>
</protein>
<name>A0ABU6ZFZ0_9FABA</name>
<sequence length="195" mass="21596">MTRHHDETTLGASVTTQEVQNVGNVGLHEFGATVPDIGPRRPKSPKIFISSHLSNKVGPMLYGPIPRSINPRGIRITLTMIPRAPKSLFGEVLLAHILLSYKPPTFRLGTTGYASSPKPLEDAARFISRGACPKSSPPNYLVCLLRWRESPSAIPYQWKPTTTTHRGCRNPKRRDQLVLVIIEIKTQSKPDDAIS</sequence>
<accession>A0ABU6ZFZ0</accession>
<evidence type="ECO:0000313" key="2">
    <source>
        <dbReference type="Proteomes" id="UP001341840"/>
    </source>
</evidence>
<evidence type="ECO:0000313" key="1">
    <source>
        <dbReference type="EMBL" id="MED6220853.1"/>
    </source>
</evidence>
<gene>
    <name evidence="1" type="ORF">PIB30_048815</name>
</gene>
<proteinExistence type="predicted"/>
<reference evidence="1 2" key="1">
    <citation type="journal article" date="2023" name="Plants (Basel)">
        <title>Bridging the Gap: Combining Genomics and Transcriptomics Approaches to Understand Stylosanthes scabra, an Orphan Legume from the Brazilian Caatinga.</title>
        <authorList>
            <person name="Ferreira-Neto J.R.C."/>
            <person name="da Silva M.D."/>
            <person name="Binneck E."/>
            <person name="de Melo N.F."/>
            <person name="da Silva R.H."/>
            <person name="de Melo A.L.T.M."/>
            <person name="Pandolfi V."/>
            <person name="Bustamante F.O."/>
            <person name="Brasileiro-Vidal A.C."/>
            <person name="Benko-Iseppon A.M."/>
        </authorList>
    </citation>
    <scope>NUCLEOTIDE SEQUENCE [LARGE SCALE GENOMIC DNA]</scope>
    <source>
        <tissue evidence="1">Leaves</tissue>
    </source>
</reference>
<dbReference type="EMBL" id="JASCZI010272183">
    <property type="protein sequence ID" value="MED6220853.1"/>
    <property type="molecule type" value="Genomic_DNA"/>
</dbReference>
<organism evidence="1 2">
    <name type="scientific">Stylosanthes scabra</name>
    <dbReference type="NCBI Taxonomy" id="79078"/>
    <lineage>
        <taxon>Eukaryota</taxon>
        <taxon>Viridiplantae</taxon>
        <taxon>Streptophyta</taxon>
        <taxon>Embryophyta</taxon>
        <taxon>Tracheophyta</taxon>
        <taxon>Spermatophyta</taxon>
        <taxon>Magnoliopsida</taxon>
        <taxon>eudicotyledons</taxon>
        <taxon>Gunneridae</taxon>
        <taxon>Pentapetalae</taxon>
        <taxon>rosids</taxon>
        <taxon>fabids</taxon>
        <taxon>Fabales</taxon>
        <taxon>Fabaceae</taxon>
        <taxon>Papilionoideae</taxon>
        <taxon>50 kb inversion clade</taxon>
        <taxon>dalbergioids sensu lato</taxon>
        <taxon>Dalbergieae</taxon>
        <taxon>Pterocarpus clade</taxon>
        <taxon>Stylosanthes</taxon>
    </lineage>
</organism>
<dbReference type="Proteomes" id="UP001341840">
    <property type="component" value="Unassembled WGS sequence"/>
</dbReference>
<keyword evidence="2" id="KW-1185">Reference proteome</keyword>